<dbReference type="OrthoDB" id="9983919at2759"/>
<dbReference type="STRING" id="1353009.A0A1Y2J7W7"/>
<sequence>MATASNFLDVTHEIKIDHDNVRDLFERYKAATDLNDKTTIANTLIREMAVHGDAEEVSVYNDYGALGLGDTAAHNKQEHADIKKLVYAADATRVSKPEYDDVLRRAVTAFLTHAKEEEDEQLPLIREKLSPEENDKIARAFLKARTTVPTRPHPWAPQTGGIAQRAAGLQGAFHDKVVETVEGRQFVDLKYQHPSQF</sequence>
<evidence type="ECO:0000313" key="3">
    <source>
        <dbReference type="Proteomes" id="UP000193067"/>
    </source>
</evidence>
<dbReference type="PANTHER" id="PTHR35585">
    <property type="entry name" value="HHE DOMAIN PROTEIN (AFU_ORTHOLOGUE AFUA_4G00730)"/>
    <property type="match status" value="1"/>
</dbReference>
<dbReference type="PANTHER" id="PTHR35585:SF1">
    <property type="entry name" value="HHE DOMAIN PROTEIN (AFU_ORTHOLOGUE AFUA_4G00730)"/>
    <property type="match status" value="1"/>
</dbReference>
<evidence type="ECO:0000259" key="1">
    <source>
        <dbReference type="Pfam" id="PF01814"/>
    </source>
</evidence>
<name>A0A1Y2J7W7_TRAC3</name>
<dbReference type="AlphaFoldDB" id="A0A1Y2J7W7"/>
<dbReference type="Proteomes" id="UP000193067">
    <property type="component" value="Unassembled WGS sequence"/>
</dbReference>
<dbReference type="Pfam" id="PF01814">
    <property type="entry name" value="Hemerythrin"/>
    <property type="match status" value="1"/>
</dbReference>
<dbReference type="InterPro" id="IPR012312">
    <property type="entry name" value="Hemerythrin-like"/>
</dbReference>
<organism evidence="2 3">
    <name type="scientific">Trametes coccinea (strain BRFM310)</name>
    <name type="common">Pycnoporus coccineus</name>
    <dbReference type="NCBI Taxonomy" id="1353009"/>
    <lineage>
        <taxon>Eukaryota</taxon>
        <taxon>Fungi</taxon>
        <taxon>Dikarya</taxon>
        <taxon>Basidiomycota</taxon>
        <taxon>Agaricomycotina</taxon>
        <taxon>Agaricomycetes</taxon>
        <taxon>Polyporales</taxon>
        <taxon>Polyporaceae</taxon>
        <taxon>Trametes</taxon>
    </lineage>
</organism>
<accession>A0A1Y2J7W7</accession>
<evidence type="ECO:0000313" key="2">
    <source>
        <dbReference type="EMBL" id="OSD08561.1"/>
    </source>
</evidence>
<proteinExistence type="predicted"/>
<keyword evidence="3" id="KW-1185">Reference proteome</keyword>
<reference evidence="2 3" key="1">
    <citation type="journal article" date="2015" name="Biotechnol. Biofuels">
        <title>Enhanced degradation of softwood versus hardwood by the white-rot fungus Pycnoporus coccineus.</title>
        <authorList>
            <person name="Couturier M."/>
            <person name="Navarro D."/>
            <person name="Chevret D."/>
            <person name="Henrissat B."/>
            <person name="Piumi F."/>
            <person name="Ruiz-Duenas F.J."/>
            <person name="Martinez A.T."/>
            <person name="Grigoriev I.V."/>
            <person name="Riley R."/>
            <person name="Lipzen A."/>
            <person name="Berrin J.G."/>
            <person name="Master E.R."/>
            <person name="Rosso M.N."/>
        </authorList>
    </citation>
    <scope>NUCLEOTIDE SEQUENCE [LARGE SCALE GENOMIC DNA]</scope>
    <source>
        <strain evidence="2 3">BRFM310</strain>
    </source>
</reference>
<gene>
    <name evidence="2" type="ORF">PYCCODRAFT_1356454</name>
</gene>
<protein>
    <recommendedName>
        <fullName evidence="1">Hemerythrin-like domain-containing protein</fullName>
    </recommendedName>
</protein>
<dbReference type="EMBL" id="KZ084086">
    <property type="protein sequence ID" value="OSD08561.1"/>
    <property type="molecule type" value="Genomic_DNA"/>
</dbReference>
<dbReference type="Gene3D" id="1.20.120.520">
    <property type="entry name" value="nmb1532 protein domain like"/>
    <property type="match status" value="1"/>
</dbReference>
<feature type="domain" description="Hemerythrin-like" evidence="1">
    <location>
        <begin position="10"/>
        <end position="125"/>
    </location>
</feature>